<reference evidence="1" key="2">
    <citation type="submission" date="2020-10" db="EMBL/GenBank/DDBJ databases">
        <title>Comparative genomics of the Acetobacterium genus.</title>
        <authorList>
            <person name="Marshall C."/>
            <person name="May H."/>
            <person name="Norman S."/>
        </authorList>
    </citation>
    <scope>NUCLEOTIDE SEQUENCE</scope>
    <source>
        <strain evidence="1">DER-2019</strain>
    </source>
</reference>
<protein>
    <submittedName>
        <fullName evidence="1">Zinc-binding protein</fullName>
    </submittedName>
</protein>
<name>A0A923KVU5_9FIRM</name>
<dbReference type="AlphaFoldDB" id="A0A923KVU5"/>
<proteinExistence type="predicted"/>
<sequence length="121" mass="13710">MKLKIYPCPGHCNVSMMTKTVAQYFGIIDEENITILTHVSMNILKEIEAAGADEKYISLNGCPSTCASMGYEDMGYELYDEIIMTPDHDIKHNAKYANLDNIDAEIEHVQNELDKIIESYQ</sequence>
<evidence type="ECO:0000313" key="2">
    <source>
        <dbReference type="Proteomes" id="UP000616595"/>
    </source>
</evidence>
<dbReference type="EMBL" id="WJBD01000003">
    <property type="protein sequence ID" value="MBC3887373.1"/>
    <property type="molecule type" value="Genomic_DNA"/>
</dbReference>
<dbReference type="Pfam" id="PF08859">
    <property type="entry name" value="DGC"/>
    <property type="match status" value="1"/>
</dbReference>
<keyword evidence="2" id="KW-1185">Reference proteome</keyword>
<reference evidence="1" key="1">
    <citation type="submission" date="2019-10" db="EMBL/GenBank/DDBJ databases">
        <authorList>
            <person name="Ross D.E."/>
            <person name="Gulliver D."/>
        </authorList>
    </citation>
    <scope>NUCLEOTIDE SEQUENCE</scope>
    <source>
        <strain evidence="1">DER-2019</strain>
    </source>
</reference>
<evidence type="ECO:0000313" key="1">
    <source>
        <dbReference type="EMBL" id="MBC3887373.1"/>
    </source>
</evidence>
<comment type="caution">
    <text evidence="1">The sequence shown here is derived from an EMBL/GenBank/DDBJ whole genome shotgun (WGS) entry which is preliminary data.</text>
</comment>
<gene>
    <name evidence="1" type="ORF">GH810_03500</name>
</gene>
<dbReference type="Proteomes" id="UP000616595">
    <property type="component" value="Unassembled WGS sequence"/>
</dbReference>
<dbReference type="InterPro" id="IPR014958">
    <property type="entry name" value="DGC"/>
</dbReference>
<dbReference type="OrthoDB" id="1682385at2"/>
<accession>A0A923KVU5</accession>
<organism evidence="1 2">
    <name type="scientific">Acetobacterium paludosum</name>
    <dbReference type="NCBI Taxonomy" id="52693"/>
    <lineage>
        <taxon>Bacteria</taxon>
        <taxon>Bacillati</taxon>
        <taxon>Bacillota</taxon>
        <taxon>Clostridia</taxon>
        <taxon>Eubacteriales</taxon>
        <taxon>Eubacteriaceae</taxon>
        <taxon>Acetobacterium</taxon>
    </lineage>
</organism>
<dbReference type="RefSeq" id="WP_148565760.1">
    <property type="nucleotide sequence ID" value="NZ_RXYA01000002.1"/>
</dbReference>